<dbReference type="Gene3D" id="3.30.70.1430">
    <property type="entry name" value="Multidrug efflux transporter AcrB pore domain"/>
    <property type="match status" value="2"/>
</dbReference>
<feature type="transmembrane region" description="Helical" evidence="1">
    <location>
        <begin position="940"/>
        <end position="964"/>
    </location>
</feature>
<protein>
    <submittedName>
        <fullName evidence="2">Efflux RND transporter permease subunit</fullName>
    </submittedName>
</protein>
<dbReference type="Pfam" id="PF00873">
    <property type="entry name" value="ACR_tran"/>
    <property type="match status" value="1"/>
</dbReference>
<dbReference type="SUPFAM" id="SSF82693">
    <property type="entry name" value="Multidrug efflux transporter AcrB pore domain, PN1, PN2, PC1 and PC2 subdomains"/>
    <property type="match status" value="1"/>
</dbReference>
<dbReference type="Gene3D" id="3.30.2090.10">
    <property type="entry name" value="Multidrug efflux transporter AcrB TolC docking domain, DN and DC subdomains"/>
    <property type="match status" value="2"/>
</dbReference>
<dbReference type="GO" id="GO:0005886">
    <property type="term" value="C:plasma membrane"/>
    <property type="evidence" value="ECO:0007669"/>
    <property type="project" value="TreeGrafter"/>
</dbReference>
<dbReference type="SUPFAM" id="SSF82866">
    <property type="entry name" value="Multidrug efflux transporter AcrB transmembrane domain"/>
    <property type="match status" value="2"/>
</dbReference>
<dbReference type="Gene3D" id="1.20.1640.10">
    <property type="entry name" value="Multidrug efflux transporter AcrB transmembrane domain"/>
    <property type="match status" value="2"/>
</dbReference>
<organism evidence="2 3">
    <name type="scientific">Thiomicrorhabdus xiamenensis</name>
    <dbReference type="NCBI Taxonomy" id="2739063"/>
    <lineage>
        <taxon>Bacteria</taxon>
        <taxon>Pseudomonadati</taxon>
        <taxon>Pseudomonadota</taxon>
        <taxon>Gammaproteobacteria</taxon>
        <taxon>Thiotrichales</taxon>
        <taxon>Piscirickettsiaceae</taxon>
        <taxon>Thiomicrorhabdus</taxon>
    </lineage>
</organism>
<dbReference type="EMBL" id="CP054020">
    <property type="protein sequence ID" value="QKI90040.1"/>
    <property type="molecule type" value="Genomic_DNA"/>
</dbReference>
<gene>
    <name evidence="2" type="ORF">HQN79_10865</name>
</gene>
<feature type="transmembrane region" description="Helical" evidence="1">
    <location>
        <begin position="560"/>
        <end position="581"/>
    </location>
</feature>
<dbReference type="InterPro" id="IPR027463">
    <property type="entry name" value="AcrB_DN_DC_subdom"/>
</dbReference>
<keyword evidence="1" id="KW-0472">Membrane</keyword>
<accession>A0A7D4SIU2</accession>
<dbReference type="Proteomes" id="UP000504724">
    <property type="component" value="Chromosome"/>
</dbReference>
<sequence length="1065" mass="117468">MTDKETVSKASSPDESKLDHDFEIPEKRFKSHGMIGVFARHKVAPNLLMVVMILAGIVALMKLNVQFFPNFELDYASVRVVWPGANAEDVEKSVTDPIERVLRNLDNLDEMTSTSAQGLSTVTLKFKQGTDMIEAIDQINQRVSELRNLPQDIQVPVIERIVRYEPVARLLVVNQNGSLEELRPLVRRFERELLDRGIDKISFTGLPIEEMSVEVSQQKLEQYQLSLEGIGNQLSSMSRDYPAGTVGDDDSVRELRALQQKRDEMAFAQTPIVTSNMEKITLGDIADIDRRPQKDAPYITVDGYPAIEMQLQRAESGDTLKSSKIMQEWLLQTEPQLPQGVEFKVYDETWSLVNQRIMLLVNNGVGGLLLVVLILYLFMNGRVAFWVAVGIPVSFMATLMILYLSGGSINMVSLFGLIMALGIIVDDAIVVGEDALAHHERGEPALQAAEGGAHRMLGPVTASSLTTVAAFLPLMMIGGEMGNILFAIPLVIIAVIFASLLESFTILPGHLRHALHKVEPAKQGSVRHKLDTAIDHFRHHQFRTVIRWCLAHRSITISSALAMMIFVVALLAGGRLGFVFFPSPESTKLSADARFVAGTPSDVSSDYVEKLYQALLETERELEPGILKVAVVHYNKTSRQSGPNFSGINIELSEPDQRKTRNAEFIRVWHQKAGTVPGLDVLTIEAPRMGPPGSDIDIRLTGAEPQKLKEASIELQEVLTQIQGVSAIRDDLPFGRDQLLYELTPQGEALGFTYLSLGRQLSDAFSGRLVQIFTDAEDEVEVRVQYPRAQQATLGTLNSMQVVAPNGERVSLSVVANWKTQRGFDVMRHVDGLLAVTVIGEVDKTVNNANRILETLQQTTLPELQAKYGISYSLEGQNANQAEAMNDMKIGLLIGLSMIYIVLAWVFGSYGWPLVVMMAIPFGLVGAILGHWWMGIDMTILSMFGFFGLSGIVVNDSIILVSFYKQLRAAGLAVNEALEEAAVQRVRAVLLTSLTTIGGLTPLLFETSLQAQFLIPMATAIAFGLMFSTLLILLVLPAMLSIYEQLLLKAQGKSHQMHPQSVSAG</sequence>
<feature type="transmembrane region" description="Helical" evidence="1">
    <location>
        <begin position="1017"/>
        <end position="1043"/>
    </location>
</feature>
<evidence type="ECO:0000256" key="1">
    <source>
        <dbReference type="SAM" id="Phobius"/>
    </source>
</evidence>
<proteinExistence type="predicted"/>
<feature type="transmembrane region" description="Helical" evidence="1">
    <location>
        <begin position="457"/>
        <end position="478"/>
    </location>
</feature>
<dbReference type="AlphaFoldDB" id="A0A7D4SIU2"/>
<dbReference type="Gene3D" id="3.30.70.1320">
    <property type="entry name" value="Multidrug efflux transporter AcrB pore domain like"/>
    <property type="match status" value="1"/>
</dbReference>
<reference evidence="2 3" key="1">
    <citation type="submission" date="2020-05" db="EMBL/GenBank/DDBJ databases">
        <title>Thiomicrorhabdus sediminis sp.nov. and Thiomicrorhabdus xiamenensis sp.nov., novel sulfur-oxidizing bacteria isolated from coastal sediment.</title>
        <authorList>
            <person name="Liu X."/>
        </authorList>
    </citation>
    <scope>NUCLEOTIDE SEQUENCE [LARGE SCALE GENOMIC DNA]</scope>
    <source>
        <strain evidence="2 3">G2</strain>
    </source>
</reference>
<dbReference type="Gene3D" id="3.30.70.1440">
    <property type="entry name" value="Multidrug efflux transporter AcrB pore domain"/>
    <property type="match status" value="1"/>
</dbReference>
<feature type="transmembrane region" description="Helical" evidence="1">
    <location>
        <begin position="43"/>
        <end position="61"/>
    </location>
</feature>
<dbReference type="PRINTS" id="PR00702">
    <property type="entry name" value="ACRIFLAVINRP"/>
</dbReference>
<keyword evidence="1" id="KW-0812">Transmembrane</keyword>
<dbReference type="GO" id="GO:0042910">
    <property type="term" value="F:xenobiotic transmembrane transporter activity"/>
    <property type="evidence" value="ECO:0007669"/>
    <property type="project" value="TreeGrafter"/>
</dbReference>
<dbReference type="SUPFAM" id="SSF82714">
    <property type="entry name" value="Multidrug efflux transporter AcrB TolC docking domain, DN and DC subdomains"/>
    <property type="match status" value="2"/>
</dbReference>
<dbReference type="PANTHER" id="PTHR32063:SF33">
    <property type="entry name" value="RND SUPERFAMILY EFFLUX PUMP PERMEASE COMPONENT"/>
    <property type="match status" value="1"/>
</dbReference>
<keyword evidence="3" id="KW-1185">Reference proteome</keyword>
<feature type="transmembrane region" description="Helical" evidence="1">
    <location>
        <begin position="890"/>
        <end position="907"/>
    </location>
</feature>
<dbReference type="PANTHER" id="PTHR32063">
    <property type="match status" value="1"/>
</dbReference>
<feature type="transmembrane region" description="Helical" evidence="1">
    <location>
        <begin position="385"/>
        <end position="405"/>
    </location>
</feature>
<dbReference type="RefSeq" id="WP_173286435.1">
    <property type="nucleotide sequence ID" value="NZ_CP054020.1"/>
</dbReference>
<feature type="transmembrane region" description="Helical" evidence="1">
    <location>
        <begin position="914"/>
        <end position="934"/>
    </location>
</feature>
<keyword evidence="1" id="KW-1133">Transmembrane helix</keyword>
<name>A0A7D4SIU2_9GAMM</name>
<feature type="transmembrane region" description="Helical" evidence="1">
    <location>
        <begin position="357"/>
        <end position="378"/>
    </location>
</feature>
<feature type="transmembrane region" description="Helical" evidence="1">
    <location>
        <begin position="411"/>
        <end position="436"/>
    </location>
</feature>
<feature type="transmembrane region" description="Helical" evidence="1">
    <location>
        <begin position="484"/>
        <end position="507"/>
    </location>
</feature>
<evidence type="ECO:0000313" key="2">
    <source>
        <dbReference type="EMBL" id="QKI90040.1"/>
    </source>
</evidence>
<dbReference type="KEGG" id="txa:HQN79_10865"/>
<dbReference type="InterPro" id="IPR001036">
    <property type="entry name" value="Acrflvin-R"/>
</dbReference>
<evidence type="ECO:0000313" key="3">
    <source>
        <dbReference type="Proteomes" id="UP000504724"/>
    </source>
</evidence>